<protein>
    <submittedName>
        <fullName evidence="2">Uncharacterized protein</fullName>
    </submittedName>
</protein>
<name>A0AAN9T6U2_9HEMI</name>
<sequence length="76" mass="7975">MASFGMVKLLVLMIIAIGMTNGDPCNAGKCQELCLNLKPGVVKGICNQSTNCCECYTFYGDTGKCTAGCNIGQCDP</sequence>
<evidence type="ECO:0000256" key="1">
    <source>
        <dbReference type="SAM" id="SignalP"/>
    </source>
</evidence>
<dbReference type="AlphaFoldDB" id="A0AAN9T6U2"/>
<dbReference type="EMBL" id="JBBCAQ010000037">
    <property type="protein sequence ID" value="KAK7574131.1"/>
    <property type="molecule type" value="Genomic_DNA"/>
</dbReference>
<evidence type="ECO:0000313" key="2">
    <source>
        <dbReference type="EMBL" id="KAK7574131.1"/>
    </source>
</evidence>
<feature type="signal peptide" evidence="1">
    <location>
        <begin position="1"/>
        <end position="22"/>
    </location>
</feature>
<organism evidence="2 3">
    <name type="scientific">Parthenolecanium corni</name>
    <dbReference type="NCBI Taxonomy" id="536013"/>
    <lineage>
        <taxon>Eukaryota</taxon>
        <taxon>Metazoa</taxon>
        <taxon>Ecdysozoa</taxon>
        <taxon>Arthropoda</taxon>
        <taxon>Hexapoda</taxon>
        <taxon>Insecta</taxon>
        <taxon>Pterygota</taxon>
        <taxon>Neoptera</taxon>
        <taxon>Paraneoptera</taxon>
        <taxon>Hemiptera</taxon>
        <taxon>Sternorrhyncha</taxon>
        <taxon>Coccoidea</taxon>
        <taxon>Coccidae</taxon>
        <taxon>Parthenolecanium</taxon>
    </lineage>
</organism>
<keyword evidence="1" id="KW-0732">Signal</keyword>
<evidence type="ECO:0000313" key="3">
    <source>
        <dbReference type="Proteomes" id="UP001367676"/>
    </source>
</evidence>
<accession>A0AAN9T6U2</accession>
<feature type="chain" id="PRO_5042864411" evidence="1">
    <location>
        <begin position="23"/>
        <end position="76"/>
    </location>
</feature>
<keyword evidence="3" id="KW-1185">Reference proteome</keyword>
<reference evidence="2 3" key="1">
    <citation type="submission" date="2024-03" db="EMBL/GenBank/DDBJ databases">
        <title>Adaptation during the transition from Ophiocordyceps entomopathogen to insect associate is accompanied by gene loss and intensified selection.</title>
        <authorList>
            <person name="Ward C.M."/>
            <person name="Onetto C.A."/>
            <person name="Borneman A.R."/>
        </authorList>
    </citation>
    <scope>NUCLEOTIDE SEQUENCE [LARGE SCALE GENOMIC DNA]</scope>
    <source>
        <strain evidence="2">AWRI1</strain>
        <tissue evidence="2">Single Adult Female</tissue>
    </source>
</reference>
<proteinExistence type="predicted"/>
<dbReference type="Proteomes" id="UP001367676">
    <property type="component" value="Unassembled WGS sequence"/>
</dbReference>
<gene>
    <name evidence="2" type="ORF">V9T40_011322</name>
</gene>
<comment type="caution">
    <text evidence="2">The sequence shown here is derived from an EMBL/GenBank/DDBJ whole genome shotgun (WGS) entry which is preliminary data.</text>
</comment>